<dbReference type="SUPFAM" id="SSF81383">
    <property type="entry name" value="F-box domain"/>
    <property type="match status" value="1"/>
</dbReference>
<keyword evidence="3" id="KW-1185">Reference proteome</keyword>
<dbReference type="EMBL" id="OX459121">
    <property type="protein sequence ID" value="CAI9103624.1"/>
    <property type="molecule type" value="Genomic_DNA"/>
</dbReference>
<dbReference type="PANTHER" id="PTHR31111:SF138">
    <property type="entry name" value="F-BOX ASSOCIATED DOMAIN-CONTAINING PROTEIN"/>
    <property type="match status" value="1"/>
</dbReference>
<proteinExistence type="predicted"/>
<evidence type="ECO:0000313" key="2">
    <source>
        <dbReference type="EMBL" id="CAI9103624.1"/>
    </source>
</evidence>
<feature type="domain" description="F-box" evidence="1">
    <location>
        <begin position="1"/>
        <end position="49"/>
    </location>
</feature>
<gene>
    <name evidence="2" type="ORF">OLC1_LOCUS12745</name>
</gene>
<evidence type="ECO:0000259" key="1">
    <source>
        <dbReference type="PROSITE" id="PS50181"/>
    </source>
</evidence>
<dbReference type="NCBIfam" id="TIGR01640">
    <property type="entry name" value="F_box_assoc_1"/>
    <property type="match status" value="1"/>
</dbReference>
<accession>A0AAV1D6X6</accession>
<name>A0AAV1D6X6_OLDCO</name>
<dbReference type="InterPro" id="IPR001810">
    <property type="entry name" value="F-box_dom"/>
</dbReference>
<organism evidence="2 3">
    <name type="scientific">Oldenlandia corymbosa var. corymbosa</name>
    <dbReference type="NCBI Taxonomy" id="529605"/>
    <lineage>
        <taxon>Eukaryota</taxon>
        <taxon>Viridiplantae</taxon>
        <taxon>Streptophyta</taxon>
        <taxon>Embryophyta</taxon>
        <taxon>Tracheophyta</taxon>
        <taxon>Spermatophyta</taxon>
        <taxon>Magnoliopsida</taxon>
        <taxon>eudicotyledons</taxon>
        <taxon>Gunneridae</taxon>
        <taxon>Pentapetalae</taxon>
        <taxon>asterids</taxon>
        <taxon>lamiids</taxon>
        <taxon>Gentianales</taxon>
        <taxon>Rubiaceae</taxon>
        <taxon>Rubioideae</taxon>
        <taxon>Spermacoceae</taxon>
        <taxon>Hedyotis-Oldenlandia complex</taxon>
        <taxon>Oldenlandia</taxon>
    </lineage>
</organism>
<protein>
    <submittedName>
        <fullName evidence="2">OLC1v1002144C1</fullName>
    </submittedName>
</protein>
<dbReference type="Proteomes" id="UP001161247">
    <property type="component" value="Chromosome 4"/>
</dbReference>
<dbReference type="PANTHER" id="PTHR31111">
    <property type="entry name" value="BNAA05G37150D PROTEIN-RELATED"/>
    <property type="match status" value="1"/>
</dbReference>
<reference evidence="2" key="1">
    <citation type="submission" date="2023-03" db="EMBL/GenBank/DDBJ databases">
        <authorList>
            <person name="Julca I."/>
        </authorList>
    </citation>
    <scope>NUCLEOTIDE SEQUENCE</scope>
</reference>
<dbReference type="PROSITE" id="PS50181">
    <property type="entry name" value="FBOX"/>
    <property type="match status" value="1"/>
</dbReference>
<dbReference type="InterPro" id="IPR013187">
    <property type="entry name" value="F-box-assoc_dom_typ3"/>
</dbReference>
<dbReference type="InterPro" id="IPR036047">
    <property type="entry name" value="F-box-like_dom_sf"/>
</dbReference>
<sequence length="424" mass="48717">MMLLLPDELVLEILKRLSSGKQVGRCKCVCKSWRSILASPTFLEAYQRRQPGLVLYFPEEIDSETGNDRKDMRIRFFYSTLWLHNPKEEFSCLYQLEIGSRFDQITNVVNGLTCVCEGNPQAQRWTLHNICTGQKMSLPAPPPMNPLTLSTCHLGYDPGSKVYKLLRLRWITNNVFNHPRTVRPNAEIMTLGSSSTRLSNSWRNLDKNESGIADLPLVSVFLIQGITFSGDGVLYWLQHRHLISFDLNKEKFLVIKLLEDLVCNDCRMGVVWRLAESMGRLVVWRPHRVVDHRIPERFVLFILEDKEGNKWSKHSVKLPEELTREPGSNIIVVGKLPTGEMLLMNSVRENELPRSRRVFSYNYLTNEFNGFSIGKLQIGPSGYGDDFSHDPGPFCIRFHDIMSWCLPDNNNLHLPLEGILSGRI</sequence>
<dbReference type="SMART" id="SM00256">
    <property type="entry name" value="FBOX"/>
    <property type="match status" value="1"/>
</dbReference>
<dbReference type="Pfam" id="PF12937">
    <property type="entry name" value="F-box-like"/>
    <property type="match status" value="1"/>
</dbReference>
<evidence type="ECO:0000313" key="3">
    <source>
        <dbReference type="Proteomes" id="UP001161247"/>
    </source>
</evidence>
<dbReference type="InterPro" id="IPR017451">
    <property type="entry name" value="F-box-assoc_interact_dom"/>
</dbReference>
<dbReference type="Gene3D" id="1.20.1280.50">
    <property type="match status" value="1"/>
</dbReference>
<dbReference type="AlphaFoldDB" id="A0AAV1D6X6"/>
<dbReference type="Pfam" id="PF08268">
    <property type="entry name" value="FBA_3"/>
    <property type="match status" value="1"/>
</dbReference>